<dbReference type="AlphaFoldDB" id="A0A016UJQ0"/>
<evidence type="ECO:0000313" key="2">
    <source>
        <dbReference type="Proteomes" id="UP000024635"/>
    </source>
</evidence>
<accession>A0A016UJQ0</accession>
<name>A0A016UJQ0_9BILA</name>
<sequence>MSYENEVYLGLRVAIVERDEVRKTLSEFCIHDDEVVRVSIFQNALAIIVPSPVPKAPMASVSILCRSYMTIQVSCDNYCIFHRYFCGLFVQQHPEVIFHLFTTACLWAYAEKK</sequence>
<organism evidence="1 2">
    <name type="scientific">Ancylostoma ceylanicum</name>
    <dbReference type="NCBI Taxonomy" id="53326"/>
    <lineage>
        <taxon>Eukaryota</taxon>
        <taxon>Metazoa</taxon>
        <taxon>Ecdysozoa</taxon>
        <taxon>Nematoda</taxon>
        <taxon>Chromadorea</taxon>
        <taxon>Rhabditida</taxon>
        <taxon>Rhabditina</taxon>
        <taxon>Rhabditomorpha</taxon>
        <taxon>Strongyloidea</taxon>
        <taxon>Ancylostomatidae</taxon>
        <taxon>Ancylostomatinae</taxon>
        <taxon>Ancylostoma</taxon>
    </lineage>
</organism>
<dbReference type="Proteomes" id="UP000024635">
    <property type="component" value="Unassembled WGS sequence"/>
</dbReference>
<dbReference type="EMBL" id="JARK01001374">
    <property type="protein sequence ID" value="EYC15037.1"/>
    <property type="molecule type" value="Genomic_DNA"/>
</dbReference>
<keyword evidence="2" id="KW-1185">Reference proteome</keyword>
<gene>
    <name evidence="1" type="primary">Acey_s0038.g3597</name>
    <name evidence="1" type="ORF">Y032_0038g3597</name>
</gene>
<evidence type="ECO:0000313" key="1">
    <source>
        <dbReference type="EMBL" id="EYC15037.1"/>
    </source>
</evidence>
<reference evidence="2" key="1">
    <citation type="journal article" date="2015" name="Nat. Genet.">
        <title>The genome and transcriptome of the zoonotic hookworm Ancylostoma ceylanicum identify infection-specific gene families.</title>
        <authorList>
            <person name="Schwarz E.M."/>
            <person name="Hu Y."/>
            <person name="Antoshechkin I."/>
            <person name="Miller M.M."/>
            <person name="Sternberg P.W."/>
            <person name="Aroian R.V."/>
        </authorList>
    </citation>
    <scope>NUCLEOTIDE SEQUENCE</scope>
    <source>
        <strain evidence="2">HY135</strain>
    </source>
</reference>
<protein>
    <submittedName>
        <fullName evidence="1">Uncharacterized protein</fullName>
    </submittedName>
</protein>
<comment type="caution">
    <text evidence="1">The sequence shown here is derived from an EMBL/GenBank/DDBJ whole genome shotgun (WGS) entry which is preliminary data.</text>
</comment>
<proteinExistence type="predicted"/>